<protein>
    <recommendedName>
        <fullName evidence="3">Right handed beta helix domain-containing protein</fullName>
    </recommendedName>
</protein>
<dbReference type="PROSITE" id="PS51257">
    <property type="entry name" value="PROKAR_LIPOPROTEIN"/>
    <property type="match status" value="1"/>
</dbReference>
<organism evidence="1 2">
    <name type="scientific">Tenacibaculum piscium</name>
    <dbReference type="NCBI Taxonomy" id="1458515"/>
    <lineage>
        <taxon>Bacteria</taxon>
        <taxon>Pseudomonadati</taxon>
        <taxon>Bacteroidota</taxon>
        <taxon>Flavobacteriia</taxon>
        <taxon>Flavobacteriales</taxon>
        <taxon>Flavobacteriaceae</taxon>
        <taxon>Tenacibaculum</taxon>
    </lineage>
</organism>
<dbReference type="Proteomes" id="UP000234211">
    <property type="component" value="Unassembled WGS sequence"/>
</dbReference>
<evidence type="ECO:0000313" key="1">
    <source>
        <dbReference type="EMBL" id="SOS74073.1"/>
    </source>
</evidence>
<dbReference type="AlphaFoldDB" id="A0A2H1YF25"/>
<dbReference type="OrthoDB" id="1111178at2"/>
<dbReference type="RefSeq" id="WP_101916588.1">
    <property type="nucleotide sequence ID" value="NZ_OENF01000010.1"/>
</dbReference>
<accession>A0A2H1YF25</accession>
<evidence type="ECO:0008006" key="3">
    <source>
        <dbReference type="Google" id="ProtNLM"/>
    </source>
</evidence>
<name>A0A2H1YF25_9FLAO</name>
<evidence type="ECO:0000313" key="2">
    <source>
        <dbReference type="Proteomes" id="UP000234211"/>
    </source>
</evidence>
<sequence>MKNTFLFLVLISIITISLSCRKDFNTVANFGKLEFSSDTIFLDTIFSKIGSATYNLKVYNRSNKAITIPEIKLENGNTSKYRLNVDGESGKNFSNIDILAKDSLFIFVETTVDVSTVINPLYTDKILFDNGNQQQNVNLVTLIQDAHLLFPPKKNTAIIPALRNITFDNENIKIQARFLTDSELNFTAEKPYIIYGYMAVPAGKTLHIDAGSNIYFHKNSGLLIGDNASLKINGTLDKKVTFQGDRLAHMYNEIPGQWGCIWLGAGSLKNEIHHAIIKNGSIGLLVDAVANENPALQLENTEIYNHSNYGILARNTHLKAANLVIGNAGKSSLACIAGGNYSFTHSTFANYWNNSLRQNPTVLISNYQEVIQENQQENQEKKTDLYNLYSANFVNCIIEGNGSREFITDKKGDYIFKYAVENSMLRFYNFDTSVNSSSNYKNIILNGTPDFKAMYSNNFSIGEYSDAINKAKKTAISKDILGVSRNTTPDIGAYQHIIFDEK</sequence>
<gene>
    <name evidence="1" type="ORF">TNO020_180102</name>
</gene>
<dbReference type="EMBL" id="OENF01000010">
    <property type="protein sequence ID" value="SOS74073.1"/>
    <property type="molecule type" value="Genomic_DNA"/>
</dbReference>
<proteinExistence type="predicted"/>
<reference evidence="2" key="1">
    <citation type="submission" date="2017-11" db="EMBL/GenBank/DDBJ databases">
        <authorList>
            <person name="Duchaud E."/>
        </authorList>
    </citation>
    <scope>NUCLEOTIDE SEQUENCE [LARGE SCALE GENOMIC DNA]</scope>
    <source>
        <strain evidence="2">Tenacibaculum sp. TNO020</strain>
    </source>
</reference>
<keyword evidence="2" id="KW-1185">Reference proteome</keyword>